<sequence length="76" mass="8255">MGQITFYLDEATEARLRVAVKQSGGSVSAWIAALVRDKTATQWPPGVAALAGAWPDFPEAPDVRREQGADTPRESW</sequence>
<feature type="region of interest" description="Disordered" evidence="1">
    <location>
        <begin position="52"/>
        <end position="76"/>
    </location>
</feature>
<evidence type="ECO:0000313" key="3">
    <source>
        <dbReference type="Proteomes" id="UP000469724"/>
    </source>
</evidence>
<dbReference type="Proteomes" id="UP000469724">
    <property type="component" value="Unassembled WGS sequence"/>
</dbReference>
<evidence type="ECO:0000256" key="1">
    <source>
        <dbReference type="SAM" id="MobiDB-lite"/>
    </source>
</evidence>
<dbReference type="EMBL" id="JAAGRQ010000043">
    <property type="protein sequence ID" value="NDY57324.1"/>
    <property type="molecule type" value="Genomic_DNA"/>
</dbReference>
<gene>
    <name evidence="2" type="ORF">G3N56_11280</name>
</gene>
<dbReference type="SUPFAM" id="SSF47598">
    <property type="entry name" value="Ribbon-helix-helix"/>
    <property type="match status" value="1"/>
</dbReference>
<reference evidence="2 3" key="1">
    <citation type="submission" date="2020-02" db="EMBL/GenBank/DDBJ databases">
        <title>Comparative genomics of sulfur disproportionating microorganisms.</title>
        <authorList>
            <person name="Ward L.M."/>
            <person name="Bertran E."/>
            <person name="Johnston D.T."/>
        </authorList>
    </citation>
    <scope>NUCLEOTIDE SEQUENCE [LARGE SCALE GENOMIC DNA]</scope>
    <source>
        <strain evidence="2 3">DSM 3696</strain>
    </source>
</reference>
<name>A0A7K3NM99_9BACT</name>
<dbReference type="InterPro" id="IPR010985">
    <property type="entry name" value="Ribbon_hlx_hlx"/>
</dbReference>
<organism evidence="2 3">
    <name type="scientific">Desulfolutivibrio sulfodismutans</name>
    <dbReference type="NCBI Taxonomy" id="63561"/>
    <lineage>
        <taxon>Bacteria</taxon>
        <taxon>Pseudomonadati</taxon>
        <taxon>Thermodesulfobacteriota</taxon>
        <taxon>Desulfovibrionia</taxon>
        <taxon>Desulfovibrionales</taxon>
        <taxon>Desulfovibrionaceae</taxon>
        <taxon>Desulfolutivibrio</taxon>
    </lineage>
</organism>
<protein>
    <submittedName>
        <fullName evidence="2">CopG family transcriptional regulator</fullName>
    </submittedName>
</protein>
<feature type="compositionally biased region" description="Basic and acidic residues" evidence="1">
    <location>
        <begin position="61"/>
        <end position="76"/>
    </location>
</feature>
<evidence type="ECO:0000313" key="2">
    <source>
        <dbReference type="EMBL" id="NDY57324.1"/>
    </source>
</evidence>
<dbReference type="AlphaFoldDB" id="A0A7K3NM99"/>
<accession>A0A7K3NM99</accession>
<dbReference type="GO" id="GO:0006355">
    <property type="term" value="P:regulation of DNA-templated transcription"/>
    <property type="evidence" value="ECO:0007669"/>
    <property type="project" value="InterPro"/>
</dbReference>
<comment type="caution">
    <text evidence="2">The sequence shown here is derived from an EMBL/GenBank/DDBJ whole genome shotgun (WGS) entry which is preliminary data.</text>
</comment>
<keyword evidence="3" id="KW-1185">Reference proteome</keyword>
<proteinExistence type="predicted"/>
<dbReference type="RefSeq" id="WP_163302365.1">
    <property type="nucleotide sequence ID" value="NZ_JAAGRQ010000043.1"/>
</dbReference>